<evidence type="ECO:0000313" key="2">
    <source>
        <dbReference type="EMBL" id="MCU7548972.1"/>
    </source>
</evidence>
<feature type="domain" description="Glycosyl transferase family 1" evidence="1">
    <location>
        <begin position="177"/>
        <end position="324"/>
    </location>
</feature>
<sequence>MNIIDLSYYHSVNIQDPDLLLQQHRPNIEYVKYLPYGCHTSIIKFMNSEGSQEMNGVSYYYFHGHSSKYWIPYSKHNFIKQLKPTVIILHGLVYPLQTILLRWQLGKDVKIIVQHHAEIPTGGKRGFLQKMADQCIDAYLFTTKELALPWVEKGVIKCLNKVIEMVEGSTHFARINKEKAKSISGISGDENFLWVGRLDHNKNPILVVKAFLKYAQSNPSARLYMIYQQNDLEKELLSILEKEDPKRQSVVLVGKKAHEELVYWYSSADFYISGSYKEGSGYALIEAMACGCIPIVTSIPSFRKITSNGKLGFLYETGNIDSLYQSLCATNSICKTQLTAAIQLHFQENLSFQHIADTIYATSKSLIERKGP</sequence>
<evidence type="ECO:0000259" key="1">
    <source>
        <dbReference type="Pfam" id="PF00534"/>
    </source>
</evidence>
<dbReference type="AlphaFoldDB" id="A0A9X2XV66"/>
<dbReference type="EMBL" id="JAOTIF010000003">
    <property type="protein sequence ID" value="MCU7548972.1"/>
    <property type="molecule type" value="Genomic_DNA"/>
</dbReference>
<dbReference type="Pfam" id="PF00534">
    <property type="entry name" value="Glycos_transf_1"/>
    <property type="match status" value="1"/>
</dbReference>
<name>A0A9X2XV66_9BACT</name>
<dbReference type="SUPFAM" id="SSF53756">
    <property type="entry name" value="UDP-Glycosyltransferase/glycogen phosphorylase"/>
    <property type="match status" value="1"/>
</dbReference>
<dbReference type="GO" id="GO:0016757">
    <property type="term" value="F:glycosyltransferase activity"/>
    <property type="evidence" value="ECO:0007669"/>
    <property type="project" value="InterPro"/>
</dbReference>
<evidence type="ECO:0000313" key="3">
    <source>
        <dbReference type="Proteomes" id="UP001155483"/>
    </source>
</evidence>
<dbReference type="PANTHER" id="PTHR45947:SF3">
    <property type="entry name" value="SULFOQUINOVOSYL TRANSFERASE SQD2"/>
    <property type="match status" value="1"/>
</dbReference>
<keyword evidence="3" id="KW-1185">Reference proteome</keyword>
<accession>A0A9X2XV66</accession>
<gene>
    <name evidence="2" type="ORF">OCK74_07580</name>
</gene>
<protein>
    <submittedName>
        <fullName evidence="2">Glycosyltransferase family 4 protein</fullName>
    </submittedName>
</protein>
<dbReference type="RefSeq" id="WP_279296416.1">
    <property type="nucleotide sequence ID" value="NZ_JAOTIF010000003.1"/>
</dbReference>
<dbReference type="InterPro" id="IPR001296">
    <property type="entry name" value="Glyco_trans_1"/>
</dbReference>
<reference evidence="2" key="1">
    <citation type="submission" date="2022-09" db="EMBL/GenBank/DDBJ databases">
        <authorList>
            <person name="Yuan C."/>
            <person name="Ke Z."/>
        </authorList>
    </citation>
    <scope>NUCLEOTIDE SEQUENCE</scope>
    <source>
        <strain evidence="2">LB-8</strain>
    </source>
</reference>
<dbReference type="InterPro" id="IPR050194">
    <property type="entry name" value="Glycosyltransferase_grp1"/>
</dbReference>
<reference evidence="2" key="2">
    <citation type="submission" date="2023-04" db="EMBL/GenBank/DDBJ databases">
        <title>Paracnuella aquatica gen. nov., sp. nov., a member of the family Chitinophagaceae isolated from a hot spring.</title>
        <authorList>
            <person name="Wang C."/>
        </authorList>
    </citation>
    <scope>NUCLEOTIDE SEQUENCE</scope>
    <source>
        <strain evidence="2">LB-8</strain>
    </source>
</reference>
<dbReference type="Proteomes" id="UP001155483">
    <property type="component" value="Unassembled WGS sequence"/>
</dbReference>
<comment type="caution">
    <text evidence="2">The sequence shown here is derived from an EMBL/GenBank/DDBJ whole genome shotgun (WGS) entry which is preliminary data.</text>
</comment>
<dbReference type="CDD" id="cd03801">
    <property type="entry name" value="GT4_PimA-like"/>
    <property type="match status" value="1"/>
</dbReference>
<dbReference type="Gene3D" id="3.40.50.2000">
    <property type="entry name" value="Glycogen Phosphorylase B"/>
    <property type="match status" value="2"/>
</dbReference>
<dbReference type="PANTHER" id="PTHR45947">
    <property type="entry name" value="SULFOQUINOVOSYL TRANSFERASE SQD2"/>
    <property type="match status" value="1"/>
</dbReference>
<proteinExistence type="predicted"/>
<organism evidence="2 3">
    <name type="scientific">Paraflavisolibacter caeni</name>
    <dbReference type="NCBI Taxonomy" id="2982496"/>
    <lineage>
        <taxon>Bacteria</taxon>
        <taxon>Pseudomonadati</taxon>
        <taxon>Bacteroidota</taxon>
        <taxon>Chitinophagia</taxon>
        <taxon>Chitinophagales</taxon>
        <taxon>Chitinophagaceae</taxon>
        <taxon>Paraflavisolibacter</taxon>
    </lineage>
</organism>